<evidence type="ECO:0000313" key="2">
    <source>
        <dbReference type="Proteomes" id="UP001239111"/>
    </source>
</evidence>
<accession>A0ACC2NUK2</accession>
<keyword evidence="2" id="KW-1185">Reference proteome</keyword>
<comment type="caution">
    <text evidence="1">The sequence shown here is derived from an EMBL/GenBank/DDBJ whole genome shotgun (WGS) entry which is preliminary data.</text>
</comment>
<name>A0ACC2NUK2_9HYME</name>
<evidence type="ECO:0000313" key="1">
    <source>
        <dbReference type="EMBL" id="KAJ8674919.1"/>
    </source>
</evidence>
<organism evidence="1 2">
    <name type="scientific">Eretmocerus hayati</name>
    <dbReference type="NCBI Taxonomy" id="131215"/>
    <lineage>
        <taxon>Eukaryota</taxon>
        <taxon>Metazoa</taxon>
        <taxon>Ecdysozoa</taxon>
        <taxon>Arthropoda</taxon>
        <taxon>Hexapoda</taxon>
        <taxon>Insecta</taxon>
        <taxon>Pterygota</taxon>
        <taxon>Neoptera</taxon>
        <taxon>Endopterygota</taxon>
        <taxon>Hymenoptera</taxon>
        <taxon>Apocrita</taxon>
        <taxon>Proctotrupomorpha</taxon>
        <taxon>Chalcidoidea</taxon>
        <taxon>Aphelinidae</taxon>
        <taxon>Aphelininae</taxon>
        <taxon>Eretmocerus</taxon>
    </lineage>
</organism>
<sequence>MPGPNIKHWSTETTIMESPGIKRMIDASPPVEIIINLNIVVKFKKTPEDVYLLILKCLLLMAFVRLSKSLLYTLGEVLQICKDAVTNQCIERLLQENILLGTNCVYKIRKFVDS</sequence>
<protein>
    <submittedName>
        <fullName evidence="1">Uncharacterized protein</fullName>
    </submittedName>
</protein>
<reference evidence="1" key="1">
    <citation type="submission" date="2023-04" db="EMBL/GenBank/DDBJ databases">
        <title>A chromosome-level genome assembly of the parasitoid wasp Eretmocerus hayati.</title>
        <authorList>
            <person name="Zhong Y."/>
            <person name="Liu S."/>
            <person name="Liu Y."/>
        </authorList>
    </citation>
    <scope>NUCLEOTIDE SEQUENCE</scope>
    <source>
        <strain evidence="1">ZJU_SS_LIU_2023</strain>
    </source>
</reference>
<dbReference type="Proteomes" id="UP001239111">
    <property type="component" value="Chromosome 2"/>
</dbReference>
<proteinExistence type="predicted"/>
<dbReference type="EMBL" id="CM056742">
    <property type="protein sequence ID" value="KAJ8674919.1"/>
    <property type="molecule type" value="Genomic_DNA"/>
</dbReference>
<gene>
    <name evidence="1" type="ORF">QAD02_010705</name>
</gene>